<sequence length="486" mass="54046">MSFESQCASSSTFNGNIPSCDSSLLKESVIKKQHNFTEDEPYNEIDDSSDISALIPETVIRKTDGKPSISVKNSRQEQQLYYSTSCTSQVPQFSGRATKKSAAYGSVPNDPENPSDSVQHVIYCVHGYSKGCCVISNPEMVDSNYNTANISKHRESYTATIIEDHCHQIRPTTINKKARRKLIIASILCVVFMIGEVVGGVLSSSLAIATDAAHLLTDFASFMISLFSLWVASRPPTRKMSFGWYRAEVIGALTSVLMIWVVTGILVYLAIQRIITRDFEIESTTMLITSGVGVIVNIVMGLTLHQHGHSHSSSEQQNLEAEHSHDQNINVRAAYIHVLGDFIQSFGVFIAALVIFFKPSWGLVDPICTFLFSILVLITTFAILKDTMTVLMEGLPKGMDFVKVMNTFLQIDGVLRVHNLRIWALSMDKLALSAHLAICPGRSPQKVLQEASQVIRSQFEFFEMTLQIEEFNEKMEQCSQCKCPES</sequence>
<dbReference type="Pfam" id="PF16916">
    <property type="entry name" value="ZT_dimer"/>
    <property type="match status" value="1"/>
</dbReference>
<dbReference type="InterPro" id="IPR002524">
    <property type="entry name" value="Cation_efflux"/>
</dbReference>
<keyword evidence="8 13" id="KW-1133">Transmembrane helix</keyword>
<dbReference type="Gene3D" id="1.20.1510.10">
    <property type="entry name" value="Cation efflux protein transmembrane domain"/>
    <property type="match status" value="1"/>
</dbReference>
<keyword evidence="4 13" id="KW-0812">Transmembrane</keyword>
<keyword evidence="10 13" id="KW-0472">Membrane</keyword>
<keyword evidence="5" id="KW-0479">Metal-binding</keyword>
<organism evidence="16 17">
    <name type="scientific">Diploptera punctata</name>
    <name type="common">Pacific beetle cockroach</name>
    <dbReference type="NCBI Taxonomy" id="6984"/>
    <lineage>
        <taxon>Eukaryota</taxon>
        <taxon>Metazoa</taxon>
        <taxon>Ecdysozoa</taxon>
        <taxon>Arthropoda</taxon>
        <taxon>Hexapoda</taxon>
        <taxon>Insecta</taxon>
        <taxon>Pterygota</taxon>
        <taxon>Neoptera</taxon>
        <taxon>Polyneoptera</taxon>
        <taxon>Dictyoptera</taxon>
        <taxon>Blattodea</taxon>
        <taxon>Blaberoidea</taxon>
        <taxon>Blaberidae</taxon>
        <taxon>Diplopterinae</taxon>
        <taxon>Diploptera</taxon>
    </lineage>
</organism>
<feature type="transmembrane region" description="Helical" evidence="13">
    <location>
        <begin position="283"/>
        <end position="304"/>
    </location>
</feature>
<feature type="transmembrane region" description="Helical" evidence="13">
    <location>
        <begin position="363"/>
        <end position="384"/>
    </location>
</feature>
<dbReference type="EMBL" id="JASPKZ010007842">
    <property type="protein sequence ID" value="KAJ9581795.1"/>
    <property type="molecule type" value="Genomic_DNA"/>
</dbReference>
<evidence type="ECO:0000256" key="7">
    <source>
        <dbReference type="ARBA" id="ARBA00022906"/>
    </source>
</evidence>
<keyword evidence="17" id="KW-1185">Reference proteome</keyword>
<keyword evidence="11" id="KW-0968">Cytoplasmic vesicle</keyword>
<evidence type="ECO:0000259" key="14">
    <source>
        <dbReference type="Pfam" id="PF01545"/>
    </source>
</evidence>
<feature type="transmembrane region" description="Helical" evidence="13">
    <location>
        <begin position="182"/>
        <end position="206"/>
    </location>
</feature>
<feature type="transmembrane region" description="Helical" evidence="13">
    <location>
        <begin position="334"/>
        <end position="357"/>
    </location>
</feature>
<evidence type="ECO:0000313" key="17">
    <source>
        <dbReference type="Proteomes" id="UP001233999"/>
    </source>
</evidence>
<evidence type="ECO:0000256" key="4">
    <source>
        <dbReference type="ARBA" id="ARBA00022692"/>
    </source>
</evidence>
<evidence type="ECO:0000256" key="11">
    <source>
        <dbReference type="ARBA" id="ARBA00023329"/>
    </source>
</evidence>
<evidence type="ECO:0000259" key="15">
    <source>
        <dbReference type="Pfam" id="PF16916"/>
    </source>
</evidence>
<evidence type="ECO:0008006" key="18">
    <source>
        <dbReference type="Google" id="ProtNLM"/>
    </source>
</evidence>
<evidence type="ECO:0000313" key="16">
    <source>
        <dbReference type="EMBL" id="KAJ9581795.1"/>
    </source>
</evidence>
<evidence type="ECO:0000256" key="10">
    <source>
        <dbReference type="ARBA" id="ARBA00023136"/>
    </source>
</evidence>
<dbReference type="GO" id="GO:0046872">
    <property type="term" value="F:metal ion binding"/>
    <property type="evidence" value="ECO:0007669"/>
    <property type="project" value="UniProtKB-KW"/>
</dbReference>
<evidence type="ECO:0000256" key="3">
    <source>
        <dbReference type="ARBA" id="ARBA00022448"/>
    </source>
</evidence>
<accession>A0AAD7ZJE9</accession>
<feature type="transmembrane region" description="Helical" evidence="13">
    <location>
        <begin position="244"/>
        <end position="271"/>
    </location>
</feature>
<dbReference type="InterPro" id="IPR027470">
    <property type="entry name" value="Cation_efflux_CTD"/>
</dbReference>
<dbReference type="PANTHER" id="PTHR11562">
    <property type="entry name" value="CATION EFFLUX PROTEIN/ ZINC TRANSPORTER"/>
    <property type="match status" value="1"/>
</dbReference>
<dbReference type="InterPro" id="IPR027469">
    <property type="entry name" value="Cation_efflux_TMD_sf"/>
</dbReference>
<dbReference type="Proteomes" id="UP001233999">
    <property type="component" value="Unassembled WGS sequence"/>
</dbReference>
<dbReference type="GO" id="GO:0010043">
    <property type="term" value="P:response to zinc ion"/>
    <property type="evidence" value="ECO:0007669"/>
    <property type="project" value="TreeGrafter"/>
</dbReference>
<dbReference type="GO" id="GO:0030658">
    <property type="term" value="C:transport vesicle membrane"/>
    <property type="evidence" value="ECO:0007669"/>
    <property type="project" value="UniProtKB-SubCell"/>
</dbReference>
<evidence type="ECO:0000256" key="8">
    <source>
        <dbReference type="ARBA" id="ARBA00022989"/>
    </source>
</evidence>
<proteinExistence type="inferred from homology"/>
<evidence type="ECO:0000256" key="5">
    <source>
        <dbReference type="ARBA" id="ARBA00022723"/>
    </source>
</evidence>
<evidence type="ECO:0000256" key="2">
    <source>
        <dbReference type="ARBA" id="ARBA00008873"/>
    </source>
</evidence>
<evidence type="ECO:0000256" key="1">
    <source>
        <dbReference type="ARBA" id="ARBA00004638"/>
    </source>
</evidence>
<dbReference type="Pfam" id="PF01545">
    <property type="entry name" value="Cation_efflux"/>
    <property type="match status" value="1"/>
</dbReference>
<dbReference type="PANTHER" id="PTHR11562:SF17">
    <property type="entry name" value="RE54080P-RELATED"/>
    <property type="match status" value="1"/>
</dbReference>
<feature type="domain" description="Cation efflux protein transmembrane" evidence="14">
    <location>
        <begin position="182"/>
        <end position="392"/>
    </location>
</feature>
<dbReference type="InterPro" id="IPR058533">
    <property type="entry name" value="Cation_efflux_TM"/>
</dbReference>
<dbReference type="FunFam" id="1.20.1510.10:FF:000002">
    <property type="entry name" value="zinc transporter 3 isoform X1"/>
    <property type="match status" value="1"/>
</dbReference>
<evidence type="ECO:0000256" key="13">
    <source>
        <dbReference type="SAM" id="Phobius"/>
    </source>
</evidence>
<reference evidence="16" key="2">
    <citation type="submission" date="2023-05" db="EMBL/GenBank/DDBJ databases">
        <authorList>
            <person name="Fouks B."/>
        </authorList>
    </citation>
    <scope>NUCLEOTIDE SEQUENCE</scope>
    <source>
        <strain evidence="16">Stay&amp;Tobe</strain>
        <tissue evidence="16">Testes</tissue>
    </source>
</reference>
<keyword evidence="3" id="KW-0813">Transport</keyword>
<dbReference type="SUPFAM" id="SSF161111">
    <property type="entry name" value="Cation efflux protein transmembrane domain-like"/>
    <property type="match status" value="1"/>
</dbReference>
<feature type="domain" description="Cation efflux protein cytoplasmic" evidence="15">
    <location>
        <begin position="396"/>
        <end position="470"/>
    </location>
</feature>
<comment type="similarity">
    <text evidence="2">Belongs to the cation diffusion facilitator (CDF) transporter (TC 2.A.4) family. SLC30A subfamily.</text>
</comment>
<dbReference type="GO" id="GO:0005886">
    <property type="term" value="C:plasma membrane"/>
    <property type="evidence" value="ECO:0007669"/>
    <property type="project" value="TreeGrafter"/>
</dbReference>
<keyword evidence="6" id="KW-0862">Zinc</keyword>
<comment type="caution">
    <text evidence="16">The sequence shown here is derived from an EMBL/GenBank/DDBJ whole genome shotgun (WGS) entry which is preliminary data.</text>
</comment>
<protein>
    <recommendedName>
        <fullName evidence="18">Zinc transporter 2</fullName>
    </recommendedName>
</protein>
<reference evidence="16" key="1">
    <citation type="journal article" date="2023" name="IScience">
        <title>Live-bearing cockroach genome reveals convergent evolutionary mechanisms linked to viviparity in insects and beyond.</title>
        <authorList>
            <person name="Fouks B."/>
            <person name="Harrison M.C."/>
            <person name="Mikhailova A.A."/>
            <person name="Marchal E."/>
            <person name="English S."/>
            <person name="Carruthers M."/>
            <person name="Jennings E.C."/>
            <person name="Chiamaka E.L."/>
            <person name="Frigard R.A."/>
            <person name="Pippel M."/>
            <person name="Attardo G.M."/>
            <person name="Benoit J.B."/>
            <person name="Bornberg-Bauer E."/>
            <person name="Tobe S.S."/>
        </authorList>
    </citation>
    <scope>NUCLEOTIDE SEQUENCE</scope>
    <source>
        <strain evidence="16">Stay&amp;Tobe</strain>
    </source>
</reference>
<comment type="subcellular location">
    <subcellularLocation>
        <location evidence="1">Cytoplasmic vesicle</location>
        <location evidence="1">Secretory vesicle membrane</location>
        <topology evidence="1">Multi-pass membrane protein</topology>
    </subcellularLocation>
</comment>
<name>A0AAD7ZJE9_DIPPU</name>
<evidence type="ECO:0000256" key="6">
    <source>
        <dbReference type="ARBA" id="ARBA00022833"/>
    </source>
</evidence>
<keyword evidence="7" id="KW-0864">Zinc transport</keyword>
<dbReference type="GO" id="GO:0005385">
    <property type="term" value="F:zinc ion transmembrane transporter activity"/>
    <property type="evidence" value="ECO:0007669"/>
    <property type="project" value="UniProtKB-ARBA"/>
</dbReference>
<evidence type="ECO:0000256" key="9">
    <source>
        <dbReference type="ARBA" id="ARBA00023065"/>
    </source>
</evidence>
<feature type="transmembrane region" description="Helical" evidence="13">
    <location>
        <begin position="212"/>
        <end position="232"/>
    </location>
</feature>
<gene>
    <name evidence="16" type="ORF">L9F63_003864</name>
</gene>
<keyword evidence="9" id="KW-0406">Ion transport</keyword>
<evidence type="ECO:0000256" key="12">
    <source>
        <dbReference type="ARBA" id="ARBA00048349"/>
    </source>
</evidence>
<dbReference type="NCBIfam" id="TIGR01297">
    <property type="entry name" value="CDF"/>
    <property type="match status" value="1"/>
</dbReference>
<dbReference type="InterPro" id="IPR050681">
    <property type="entry name" value="CDF/SLC30A"/>
</dbReference>
<dbReference type="AlphaFoldDB" id="A0AAD7ZJE9"/>
<comment type="catalytic activity">
    <reaction evidence="12">
        <text>Zn(2+)(in) + 2 H(+)(out) = Zn(2+)(out) + 2 H(+)(in)</text>
        <dbReference type="Rhea" id="RHEA:72627"/>
        <dbReference type="ChEBI" id="CHEBI:15378"/>
        <dbReference type="ChEBI" id="CHEBI:29105"/>
    </reaction>
</comment>